<evidence type="ECO:0000256" key="1">
    <source>
        <dbReference type="SAM" id="Phobius"/>
    </source>
</evidence>
<organism evidence="2 3">
    <name type="scientific">Gangjinia marincola</name>
    <dbReference type="NCBI Taxonomy" id="578463"/>
    <lineage>
        <taxon>Bacteria</taxon>
        <taxon>Pseudomonadati</taxon>
        <taxon>Bacteroidota</taxon>
        <taxon>Flavobacteriia</taxon>
        <taxon>Flavobacteriales</taxon>
        <taxon>Flavobacteriaceae</taxon>
        <taxon>Gangjinia</taxon>
    </lineage>
</organism>
<gene>
    <name evidence="2" type="ORF">GCM10009117_02130</name>
</gene>
<evidence type="ECO:0000313" key="2">
    <source>
        <dbReference type="EMBL" id="GAA0871068.1"/>
    </source>
</evidence>
<dbReference type="RefSeq" id="WP_343762683.1">
    <property type="nucleotide sequence ID" value="NZ_BAAAFG010000001.1"/>
</dbReference>
<comment type="caution">
    <text evidence="2">The sequence shown here is derived from an EMBL/GenBank/DDBJ whole genome shotgun (WGS) entry which is preliminary data.</text>
</comment>
<proteinExistence type="predicted"/>
<accession>A0ABN1MDA0</accession>
<keyword evidence="1" id="KW-1133">Transmembrane helix</keyword>
<sequence length="125" mass="14310">MTLKQRFGFYLGGFGIGIIVLIFFLSGKKTRCDYFPNDRVLHNIRTKERSYSEAALQFIQRNELDTARVSTLLYTGSVDFSQSDTKLDSCKRYHITGELEENDYYLVVENCSVDATVLEVGKSKD</sequence>
<evidence type="ECO:0000313" key="3">
    <source>
        <dbReference type="Proteomes" id="UP001500507"/>
    </source>
</evidence>
<dbReference type="EMBL" id="BAAAFG010000001">
    <property type="protein sequence ID" value="GAA0871068.1"/>
    <property type="molecule type" value="Genomic_DNA"/>
</dbReference>
<keyword evidence="1" id="KW-0472">Membrane</keyword>
<protein>
    <submittedName>
        <fullName evidence="2">DUF4258 domain-containing protein</fullName>
    </submittedName>
</protein>
<keyword evidence="1" id="KW-0812">Transmembrane</keyword>
<dbReference type="Proteomes" id="UP001500507">
    <property type="component" value="Unassembled WGS sequence"/>
</dbReference>
<name>A0ABN1MDA0_9FLAO</name>
<keyword evidence="3" id="KW-1185">Reference proteome</keyword>
<feature type="transmembrane region" description="Helical" evidence="1">
    <location>
        <begin position="7"/>
        <end position="27"/>
    </location>
</feature>
<reference evidence="2 3" key="1">
    <citation type="journal article" date="2019" name="Int. J. Syst. Evol. Microbiol.">
        <title>The Global Catalogue of Microorganisms (GCM) 10K type strain sequencing project: providing services to taxonomists for standard genome sequencing and annotation.</title>
        <authorList>
            <consortium name="The Broad Institute Genomics Platform"/>
            <consortium name="The Broad Institute Genome Sequencing Center for Infectious Disease"/>
            <person name="Wu L."/>
            <person name="Ma J."/>
        </authorList>
    </citation>
    <scope>NUCLEOTIDE SEQUENCE [LARGE SCALE GENOMIC DNA]</scope>
    <source>
        <strain evidence="2 3">JCM 16082</strain>
    </source>
</reference>